<dbReference type="OrthoDB" id="49395at2759"/>
<name>A0A3P8KMI4_9TREM</name>
<dbReference type="Proteomes" id="UP000272942">
    <property type="component" value="Unassembled WGS sequence"/>
</dbReference>
<dbReference type="EMBL" id="UZAN01045296">
    <property type="protein sequence ID" value="VDP82403.1"/>
    <property type="molecule type" value="Genomic_DNA"/>
</dbReference>
<organism evidence="2 3">
    <name type="scientific">Echinostoma caproni</name>
    <dbReference type="NCBI Taxonomy" id="27848"/>
    <lineage>
        <taxon>Eukaryota</taxon>
        <taxon>Metazoa</taxon>
        <taxon>Spiralia</taxon>
        <taxon>Lophotrochozoa</taxon>
        <taxon>Platyhelminthes</taxon>
        <taxon>Trematoda</taxon>
        <taxon>Digenea</taxon>
        <taxon>Plagiorchiida</taxon>
        <taxon>Echinostomata</taxon>
        <taxon>Echinostomatoidea</taxon>
        <taxon>Echinostomatidae</taxon>
        <taxon>Echinostoma</taxon>
    </lineage>
</organism>
<feature type="region of interest" description="Disordered" evidence="1">
    <location>
        <begin position="36"/>
        <end position="68"/>
    </location>
</feature>
<evidence type="ECO:0008006" key="4">
    <source>
        <dbReference type="Google" id="ProtNLM"/>
    </source>
</evidence>
<evidence type="ECO:0000313" key="2">
    <source>
        <dbReference type="EMBL" id="VDP82403.1"/>
    </source>
</evidence>
<evidence type="ECO:0000313" key="3">
    <source>
        <dbReference type="Proteomes" id="UP000272942"/>
    </source>
</evidence>
<proteinExistence type="predicted"/>
<keyword evidence="3" id="KW-1185">Reference proteome</keyword>
<dbReference type="AlphaFoldDB" id="A0A3P8KMI4"/>
<gene>
    <name evidence="2" type="ORF">ECPE_LOCUS7942</name>
</gene>
<protein>
    <recommendedName>
        <fullName evidence="4">Hook C-terminal domain-containing protein</fullName>
    </recommendedName>
</protein>
<evidence type="ECO:0000256" key="1">
    <source>
        <dbReference type="SAM" id="MobiDB-lite"/>
    </source>
</evidence>
<accession>A0A3P8KMI4</accession>
<reference evidence="2 3" key="1">
    <citation type="submission" date="2018-11" db="EMBL/GenBank/DDBJ databases">
        <authorList>
            <consortium name="Pathogen Informatics"/>
        </authorList>
    </citation>
    <scope>NUCLEOTIDE SEQUENCE [LARGE SCALE GENOMIC DNA]</scope>
    <source>
        <strain evidence="2 3">Egypt</strain>
    </source>
</reference>
<sequence>MHHEQARRHRDAEERILVSAWYNLIGTFTRDAVEQRIQTHSQPHATHESSLVNRSNEYHPLGTATNEASSFLERQRELHLKPPRGLTSVVVASK</sequence>
<feature type="compositionally biased region" description="Polar residues" evidence="1">
    <location>
        <begin position="36"/>
        <end position="55"/>
    </location>
</feature>